<keyword evidence="4 6" id="KW-0862">Zinc</keyword>
<dbReference type="EMBL" id="HBUF01598821">
    <property type="protein sequence ID" value="CAG6775540.1"/>
    <property type="molecule type" value="Transcribed_RNA"/>
</dbReference>
<dbReference type="SUPFAM" id="SSF55486">
    <property type="entry name" value="Metalloproteases ('zincins'), catalytic domain"/>
    <property type="match status" value="1"/>
</dbReference>
<evidence type="ECO:0000256" key="6">
    <source>
        <dbReference type="PROSITE-ProRule" id="PRU01211"/>
    </source>
</evidence>
<keyword evidence="5 6" id="KW-0482">Metalloprotease</keyword>
<dbReference type="PANTHER" id="PTHR10127">
    <property type="entry name" value="DISCOIDIN, CUB, EGF, LAMININ , AND ZINC METALLOPROTEASE DOMAIN CONTAINING"/>
    <property type="match status" value="1"/>
</dbReference>
<keyword evidence="2 6" id="KW-0479">Metal-binding</keyword>
<dbReference type="EC" id="3.4.24.-" evidence="7"/>
<dbReference type="PROSITE" id="PS51864">
    <property type="entry name" value="ASTACIN"/>
    <property type="match status" value="1"/>
</dbReference>
<accession>A0A8D9B2G4</accession>
<evidence type="ECO:0000256" key="4">
    <source>
        <dbReference type="ARBA" id="ARBA00022833"/>
    </source>
</evidence>
<dbReference type="Pfam" id="PF01400">
    <property type="entry name" value="Astacin"/>
    <property type="match status" value="1"/>
</dbReference>
<comment type="cofactor">
    <cofactor evidence="6 7">
        <name>Zn(2+)</name>
        <dbReference type="ChEBI" id="CHEBI:29105"/>
    </cofactor>
    <text evidence="6 7">Binds 1 zinc ion per subunit.</text>
</comment>
<evidence type="ECO:0000256" key="5">
    <source>
        <dbReference type="ARBA" id="ARBA00023049"/>
    </source>
</evidence>
<dbReference type="InterPro" id="IPR001506">
    <property type="entry name" value="Peptidase_M12A"/>
</dbReference>
<dbReference type="InterPro" id="IPR024079">
    <property type="entry name" value="MetalloPept_cat_dom_sf"/>
</dbReference>
<dbReference type="InterPro" id="IPR034035">
    <property type="entry name" value="Astacin-like_dom"/>
</dbReference>
<feature type="binding site" evidence="6">
    <location>
        <position position="191"/>
    </location>
    <ligand>
        <name>Zn(2+)</name>
        <dbReference type="ChEBI" id="CHEBI:29105"/>
        <note>catalytic</note>
    </ligand>
</feature>
<keyword evidence="1 6" id="KW-0645">Protease</keyword>
<dbReference type="GO" id="GO:0004222">
    <property type="term" value="F:metalloendopeptidase activity"/>
    <property type="evidence" value="ECO:0007669"/>
    <property type="project" value="UniProtKB-UniRule"/>
</dbReference>
<evidence type="ECO:0000259" key="8">
    <source>
        <dbReference type="PROSITE" id="PS51864"/>
    </source>
</evidence>
<feature type="domain" description="Peptidase M12A" evidence="8">
    <location>
        <begin position="89"/>
        <end position="300"/>
    </location>
</feature>
<feature type="chain" id="PRO_5033970257" description="Metalloendopeptidase" evidence="7">
    <location>
        <begin position="28"/>
        <end position="309"/>
    </location>
</feature>
<keyword evidence="3 6" id="KW-0378">Hydrolase</keyword>
<feature type="active site" evidence="6">
    <location>
        <position position="182"/>
    </location>
</feature>
<sequence length="309" mass="36127">MLPLYSRCFELFFSLIILATSLDSAFGRNLAQRSVSMPAEPKLGEGVTSKITREMLFQWKNSPAKNVWEESGLFEGDILLKKPFSPDRNGITNEMHYWPNGVIPYKIDGNYSEDEESQIKFVMEEYNNKTCIEFRPYQSEVDFISIRSDEPGCRSYVGRQYNSQLLNLQPDKCFTYGTIAHELLHVIGFWHQQSATNRDDHVSIKWDNIYDDKKHNFMKYSTSEIMDFNVLYDFNSIMHYGRQAFSKNNKDTIVPHVSHKQIHKNDKDTIVPHDPKAKIGQQHMLSEKDILKINKMYKCDEKQKDQTKP</sequence>
<evidence type="ECO:0000256" key="2">
    <source>
        <dbReference type="ARBA" id="ARBA00022723"/>
    </source>
</evidence>
<feature type="binding site" evidence="6">
    <location>
        <position position="181"/>
    </location>
    <ligand>
        <name>Zn(2+)</name>
        <dbReference type="ChEBI" id="CHEBI:29105"/>
        <note>catalytic</note>
    </ligand>
</feature>
<dbReference type="CDD" id="cd04280">
    <property type="entry name" value="ZnMc_astacin_like"/>
    <property type="match status" value="1"/>
</dbReference>
<dbReference type="EMBL" id="HBUF01598820">
    <property type="protein sequence ID" value="CAG6775539.1"/>
    <property type="molecule type" value="Transcribed_RNA"/>
</dbReference>
<dbReference type="GO" id="GO:0008270">
    <property type="term" value="F:zinc ion binding"/>
    <property type="evidence" value="ECO:0007669"/>
    <property type="project" value="UniProtKB-UniRule"/>
</dbReference>
<protein>
    <recommendedName>
        <fullName evidence="7">Metalloendopeptidase</fullName>
        <ecNumber evidence="7">3.4.24.-</ecNumber>
    </recommendedName>
</protein>
<keyword evidence="7" id="KW-0732">Signal</keyword>
<feature type="binding site" evidence="6">
    <location>
        <position position="185"/>
    </location>
    <ligand>
        <name>Zn(2+)</name>
        <dbReference type="ChEBI" id="CHEBI:29105"/>
        <note>catalytic</note>
    </ligand>
</feature>
<dbReference type="GO" id="GO:0006508">
    <property type="term" value="P:proteolysis"/>
    <property type="evidence" value="ECO:0007669"/>
    <property type="project" value="UniProtKB-KW"/>
</dbReference>
<comment type="caution">
    <text evidence="6">Lacks conserved residue(s) required for the propagation of feature annotation.</text>
</comment>
<dbReference type="InterPro" id="IPR006026">
    <property type="entry name" value="Peptidase_Metallo"/>
</dbReference>
<reference evidence="9" key="1">
    <citation type="submission" date="2021-05" db="EMBL/GenBank/DDBJ databases">
        <authorList>
            <person name="Alioto T."/>
            <person name="Alioto T."/>
            <person name="Gomez Garrido J."/>
        </authorList>
    </citation>
    <scope>NUCLEOTIDE SEQUENCE</scope>
</reference>
<evidence type="ECO:0000256" key="3">
    <source>
        <dbReference type="ARBA" id="ARBA00022801"/>
    </source>
</evidence>
<evidence type="ECO:0000256" key="7">
    <source>
        <dbReference type="RuleBase" id="RU361183"/>
    </source>
</evidence>
<evidence type="ECO:0000313" key="9">
    <source>
        <dbReference type="EMBL" id="CAG6775539.1"/>
    </source>
</evidence>
<feature type="signal peptide" evidence="7">
    <location>
        <begin position="1"/>
        <end position="27"/>
    </location>
</feature>
<dbReference type="AlphaFoldDB" id="A0A8D9B2G4"/>
<organism evidence="9">
    <name type="scientific">Cacopsylla melanoneura</name>
    <dbReference type="NCBI Taxonomy" id="428564"/>
    <lineage>
        <taxon>Eukaryota</taxon>
        <taxon>Metazoa</taxon>
        <taxon>Ecdysozoa</taxon>
        <taxon>Arthropoda</taxon>
        <taxon>Hexapoda</taxon>
        <taxon>Insecta</taxon>
        <taxon>Pterygota</taxon>
        <taxon>Neoptera</taxon>
        <taxon>Paraneoptera</taxon>
        <taxon>Hemiptera</taxon>
        <taxon>Sternorrhyncha</taxon>
        <taxon>Psylloidea</taxon>
        <taxon>Psyllidae</taxon>
        <taxon>Psyllinae</taxon>
        <taxon>Cacopsylla</taxon>
    </lineage>
</organism>
<dbReference type="SMART" id="SM00235">
    <property type="entry name" value="ZnMc"/>
    <property type="match status" value="1"/>
</dbReference>
<dbReference type="PANTHER" id="PTHR10127:SF780">
    <property type="entry name" value="METALLOENDOPEPTIDASE"/>
    <property type="match status" value="1"/>
</dbReference>
<evidence type="ECO:0000256" key="1">
    <source>
        <dbReference type="ARBA" id="ARBA00022670"/>
    </source>
</evidence>
<name>A0A8D9B2G4_9HEMI</name>
<dbReference type="PRINTS" id="PR00480">
    <property type="entry name" value="ASTACIN"/>
</dbReference>
<dbReference type="Gene3D" id="3.40.390.10">
    <property type="entry name" value="Collagenase (Catalytic Domain)"/>
    <property type="match status" value="1"/>
</dbReference>
<proteinExistence type="predicted"/>